<dbReference type="Proteomes" id="UP001209854">
    <property type="component" value="Unassembled WGS sequence"/>
</dbReference>
<name>A0ABT3N2P0_9GAMM</name>
<evidence type="ECO:0008006" key="4">
    <source>
        <dbReference type="Google" id="ProtNLM"/>
    </source>
</evidence>
<accession>A0ABT3N2P0</accession>
<evidence type="ECO:0000256" key="1">
    <source>
        <dbReference type="SAM" id="Coils"/>
    </source>
</evidence>
<comment type="caution">
    <text evidence="2">The sequence shown here is derived from an EMBL/GenBank/DDBJ whole genome shotgun (WGS) entry which is preliminary data.</text>
</comment>
<keyword evidence="3" id="KW-1185">Reference proteome</keyword>
<sequence>MINKKDTAAIDDTKTLINQYKRAEAAEEDMKDLEAIEGFVARENSESLQERDLANEIFGRIQAMKAMANFADVVSIHQLKEIKEKKLYQALKGKIAYDRQGQKLPTVGSWEGFCKAIGSSKSKVDEDIRSLETFGQEAFEQLGSMGVSYRTLRKLRKLPEEEREAVINGEAINLGDKDQVIDLIEEMSARHAREKQQLKDKNQELTNQLETDRQLLADKDQKINELDREINQKLSPEQQKQKELEKNDRQINSLKQLSVESIKNFSQMQAQIEAIIERNDLAEHVLEAAYNELRLVIDRAMGLVTDFNIEPSLIFNSPEWRAAYNAHKECEYGKY</sequence>
<keyword evidence="1" id="KW-0175">Coiled coil</keyword>
<protein>
    <recommendedName>
        <fullName evidence="4">DUF3102 domain-containing protein</fullName>
    </recommendedName>
</protein>
<organism evidence="2 3">
    <name type="scientific">Endozoicomonas gorgoniicola</name>
    <dbReference type="NCBI Taxonomy" id="1234144"/>
    <lineage>
        <taxon>Bacteria</taxon>
        <taxon>Pseudomonadati</taxon>
        <taxon>Pseudomonadota</taxon>
        <taxon>Gammaproteobacteria</taxon>
        <taxon>Oceanospirillales</taxon>
        <taxon>Endozoicomonadaceae</taxon>
        <taxon>Endozoicomonas</taxon>
    </lineage>
</organism>
<reference evidence="2 3" key="1">
    <citation type="submission" date="2022-10" db="EMBL/GenBank/DDBJ databases">
        <title>High-quality genome sequences of two octocoral-associated bacteria, Endozoicomonas euniceicola EF212 and Endozoicomonas gorgoniicola PS125.</title>
        <authorList>
            <person name="Chiou Y.-J."/>
            <person name="Chen Y.-H."/>
        </authorList>
    </citation>
    <scope>NUCLEOTIDE SEQUENCE [LARGE SCALE GENOMIC DNA]</scope>
    <source>
        <strain evidence="2 3">PS125</strain>
    </source>
</reference>
<proteinExistence type="predicted"/>
<feature type="coiled-coil region" evidence="1">
    <location>
        <begin position="181"/>
        <end position="257"/>
    </location>
</feature>
<gene>
    <name evidence="2" type="ORF">NX722_25275</name>
</gene>
<evidence type="ECO:0000313" key="3">
    <source>
        <dbReference type="Proteomes" id="UP001209854"/>
    </source>
</evidence>
<dbReference type="RefSeq" id="WP_262565617.1">
    <property type="nucleotide sequence ID" value="NZ_JAPFCC010000001.1"/>
</dbReference>
<evidence type="ECO:0000313" key="2">
    <source>
        <dbReference type="EMBL" id="MCW7555879.1"/>
    </source>
</evidence>
<dbReference type="EMBL" id="JAPFCC010000001">
    <property type="protein sequence ID" value="MCW7555879.1"/>
    <property type="molecule type" value="Genomic_DNA"/>
</dbReference>